<sequence length="216" mass="23269">MRALLIVVSLASTCCVAQATPQSCVPPVDGVQVAVGSDDSATVSARVKQLFDEDQAAREAFRGRAPTQEELERLIRSDTERRAEVLGYLRAGKLAFYHDFYHAAFIFQHGNCLEHIKLAAELARQAMALADTRSARWIYAAATDRYLVLQGKPQKYGTQFSANPANGPCLYPVDPATKGRGAPGVRGTPASRVAQEGRGQILRVQALATGGVVKLA</sequence>
<evidence type="ECO:0000313" key="2">
    <source>
        <dbReference type="EMBL" id="RIH90497.1"/>
    </source>
</evidence>
<feature type="signal peptide" evidence="1">
    <location>
        <begin position="1"/>
        <end position="19"/>
    </location>
</feature>
<organism evidence="2 3">
    <name type="scientific">Calidithermus terrae</name>
    <dbReference type="NCBI Taxonomy" id="1408545"/>
    <lineage>
        <taxon>Bacteria</taxon>
        <taxon>Thermotogati</taxon>
        <taxon>Deinococcota</taxon>
        <taxon>Deinococci</taxon>
        <taxon>Thermales</taxon>
        <taxon>Thermaceae</taxon>
        <taxon>Calidithermus</taxon>
    </lineage>
</organism>
<gene>
    <name evidence="2" type="ORF">Mterra_00383</name>
</gene>
<dbReference type="Proteomes" id="UP000265715">
    <property type="component" value="Unassembled WGS sequence"/>
</dbReference>
<feature type="chain" id="PRO_5017428082" evidence="1">
    <location>
        <begin position="20"/>
        <end position="216"/>
    </location>
</feature>
<evidence type="ECO:0000313" key="3">
    <source>
        <dbReference type="Proteomes" id="UP000265715"/>
    </source>
</evidence>
<keyword evidence="3" id="KW-1185">Reference proteome</keyword>
<dbReference type="AlphaFoldDB" id="A0A399F138"/>
<name>A0A399F138_9DEIN</name>
<reference evidence="2 3" key="1">
    <citation type="submission" date="2018-08" db="EMBL/GenBank/DDBJ databases">
        <title>Meiothermus terrae DSM 26712 genome sequencing project.</title>
        <authorList>
            <person name="Da Costa M.S."/>
            <person name="Albuquerque L."/>
            <person name="Raposo P."/>
            <person name="Froufe H.J.C."/>
            <person name="Barroso C.S."/>
            <person name="Egas C."/>
        </authorList>
    </citation>
    <scope>NUCLEOTIDE SEQUENCE [LARGE SCALE GENOMIC DNA]</scope>
    <source>
        <strain evidence="2 3">DSM 26712</strain>
    </source>
</reference>
<comment type="caution">
    <text evidence="2">The sequence shown here is derived from an EMBL/GenBank/DDBJ whole genome shotgun (WGS) entry which is preliminary data.</text>
</comment>
<dbReference type="RefSeq" id="WP_119313632.1">
    <property type="nucleotide sequence ID" value="NZ_QXDL01000008.1"/>
</dbReference>
<keyword evidence="1" id="KW-0732">Signal</keyword>
<evidence type="ECO:0000256" key="1">
    <source>
        <dbReference type="SAM" id="SignalP"/>
    </source>
</evidence>
<protein>
    <submittedName>
        <fullName evidence="2">Uncharacterized protein</fullName>
    </submittedName>
</protein>
<dbReference type="EMBL" id="QXDL01000008">
    <property type="protein sequence ID" value="RIH90497.1"/>
    <property type="molecule type" value="Genomic_DNA"/>
</dbReference>
<proteinExistence type="predicted"/>
<accession>A0A399F138</accession>
<dbReference type="OrthoDB" id="72761at2"/>